<dbReference type="InterPro" id="IPR023214">
    <property type="entry name" value="HAD_sf"/>
</dbReference>
<feature type="transmembrane region" description="Helical" evidence="10">
    <location>
        <begin position="777"/>
        <end position="804"/>
    </location>
</feature>
<gene>
    <name evidence="13" type="ORF">SSS_2734</name>
</gene>
<feature type="transmembrane region" description="Helical" evidence="10">
    <location>
        <begin position="24"/>
        <end position="45"/>
    </location>
</feature>
<evidence type="ECO:0000256" key="8">
    <source>
        <dbReference type="ARBA" id="ARBA00022989"/>
    </source>
</evidence>
<dbReference type="NCBIfam" id="TIGR01494">
    <property type="entry name" value="ATPase_P-type"/>
    <property type="match status" value="2"/>
</dbReference>
<dbReference type="Pfam" id="PF00689">
    <property type="entry name" value="Cation_ATPase_C"/>
    <property type="match status" value="1"/>
</dbReference>
<reference evidence="15" key="1">
    <citation type="journal article" date="2020" name="PLoS Negl. Trop. Dis.">
        <title>High-quality nuclear genome for Sarcoptes scabiei-A critical resource for a neglected parasite.</title>
        <authorList>
            <person name="Korhonen P.K."/>
            <person name="Gasser R.B."/>
            <person name="Ma G."/>
            <person name="Wang T."/>
            <person name="Stroehlein A.J."/>
            <person name="Young N.D."/>
            <person name="Ang C.S."/>
            <person name="Fernando D.D."/>
            <person name="Lu H.C."/>
            <person name="Taylor S."/>
            <person name="Reynolds S.L."/>
            <person name="Mofiz E."/>
            <person name="Najaraj S.H."/>
            <person name="Gowda H."/>
            <person name="Madugundu A."/>
            <person name="Renuse S."/>
            <person name="Holt D."/>
            <person name="Pandey A."/>
            <person name="Papenfuss A.T."/>
            <person name="Fischer K."/>
        </authorList>
    </citation>
    <scope>NUCLEOTIDE SEQUENCE [LARGE SCALE GENOMIC DNA]</scope>
</reference>
<dbReference type="GO" id="GO:0005388">
    <property type="term" value="F:P-type calcium transporter activity"/>
    <property type="evidence" value="ECO:0007669"/>
    <property type="project" value="TreeGrafter"/>
</dbReference>
<evidence type="ECO:0000256" key="7">
    <source>
        <dbReference type="ARBA" id="ARBA00022967"/>
    </source>
</evidence>
<dbReference type="SUPFAM" id="SSF81665">
    <property type="entry name" value="Calcium ATPase, transmembrane domain M"/>
    <property type="match status" value="1"/>
</dbReference>
<feature type="domain" description="Cation-transporting P-type ATPase C-terminal" evidence="12">
    <location>
        <begin position="734"/>
        <end position="874"/>
    </location>
</feature>
<dbReference type="OrthoDB" id="6494305at2759"/>
<evidence type="ECO:0000259" key="12">
    <source>
        <dbReference type="Pfam" id="PF00689"/>
    </source>
</evidence>
<keyword evidence="9 10" id="KW-0472">Membrane</keyword>
<comment type="subcellular location">
    <subcellularLocation>
        <location evidence="1">Endomembrane system</location>
        <topology evidence="1">Multi-pass membrane protein</topology>
    </subcellularLocation>
</comment>
<dbReference type="Gene3D" id="3.40.1110.10">
    <property type="entry name" value="Calcium-transporting ATPase, cytoplasmic domain N"/>
    <property type="match status" value="1"/>
</dbReference>
<dbReference type="InterPro" id="IPR001757">
    <property type="entry name" value="P_typ_ATPase"/>
</dbReference>
<dbReference type="Pfam" id="PF13246">
    <property type="entry name" value="Cation_ATPase"/>
    <property type="match status" value="1"/>
</dbReference>
<evidence type="ECO:0000256" key="9">
    <source>
        <dbReference type="ARBA" id="ARBA00023136"/>
    </source>
</evidence>
<dbReference type="InterPro" id="IPR044492">
    <property type="entry name" value="P_typ_ATPase_HD_dom"/>
</dbReference>
<keyword evidence="2 10" id="KW-0812">Transmembrane</keyword>
<dbReference type="AlphaFoldDB" id="A0A834R5W2"/>
<evidence type="ECO:0000256" key="1">
    <source>
        <dbReference type="ARBA" id="ARBA00004127"/>
    </source>
</evidence>
<dbReference type="GO" id="GO:0046872">
    <property type="term" value="F:metal ion binding"/>
    <property type="evidence" value="ECO:0007669"/>
    <property type="project" value="UniProtKB-KW"/>
</dbReference>
<evidence type="ECO:0000256" key="6">
    <source>
        <dbReference type="ARBA" id="ARBA00022842"/>
    </source>
</evidence>
<dbReference type="Pfam" id="PF08282">
    <property type="entry name" value="Hydrolase_3"/>
    <property type="match status" value="1"/>
</dbReference>
<dbReference type="Gene3D" id="1.20.1110.10">
    <property type="entry name" value="Calcium-transporting ATPase, transmembrane domain"/>
    <property type="match status" value="1"/>
</dbReference>
<dbReference type="InterPro" id="IPR059000">
    <property type="entry name" value="ATPase_P-type_domA"/>
</dbReference>
<dbReference type="SUPFAM" id="SSF81660">
    <property type="entry name" value="Metal cation-transporting ATPase, ATP-binding domain N"/>
    <property type="match status" value="1"/>
</dbReference>
<dbReference type="EMBL" id="WVUK01000062">
    <property type="protein sequence ID" value="KAF7490219.1"/>
    <property type="molecule type" value="Genomic_DNA"/>
</dbReference>
<evidence type="ECO:0000256" key="2">
    <source>
        <dbReference type="ARBA" id="ARBA00022692"/>
    </source>
</evidence>
<proteinExistence type="predicted"/>
<feature type="transmembrane region" description="Helical" evidence="10">
    <location>
        <begin position="824"/>
        <end position="842"/>
    </location>
</feature>
<name>A0A834R5W2_SARSC</name>
<dbReference type="InterPro" id="IPR023299">
    <property type="entry name" value="ATPase_P-typ_cyto_dom_N"/>
</dbReference>
<dbReference type="InterPro" id="IPR006068">
    <property type="entry name" value="ATPase_P-typ_cation-transptr_C"/>
</dbReference>
<dbReference type="InterPro" id="IPR023298">
    <property type="entry name" value="ATPase_P-typ_TM_dom_sf"/>
</dbReference>
<dbReference type="InterPro" id="IPR036412">
    <property type="entry name" value="HAD-like_sf"/>
</dbReference>
<protein>
    <submittedName>
        <fullName evidence="13">Plasma membrane calcium-transporting ATPase 2</fullName>
    </submittedName>
</protein>
<keyword evidence="5" id="KW-0067">ATP-binding</keyword>
<dbReference type="CDD" id="cd02081">
    <property type="entry name" value="P-type_ATPase_Ca_PMCA-like"/>
    <property type="match status" value="1"/>
</dbReference>
<dbReference type="SFLD" id="SFLDF00027">
    <property type="entry name" value="p-type_atpase"/>
    <property type="match status" value="1"/>
</dbReference>
<evidence type="ECO:0000313" key="15">
    <source>
        <dbReference type="Proteomes" id="UP000070412"/>
    </source>
</evidence>
<dbReference type="Proteomes" id="UP000070412">
    <property type="component" value="Unassembled WGS sequence"/>
</dbReference>
<keyword evidence="6" id="KW-0460">Magnesium</keyword>
<dbReference type="Gene3D" id="2.70.150.10">
    <property type="entry name" value="Calcium-transporting ATPase, cytoplasmic transduction domain A"/>
    <property type="match status" value="1"/>
</dbReference>
<keyword evidence="4" id="KW-0547">Nucleotide-binding</keyword>
<dbReference type="SFLD" id="SFLDG00002">
    <property type="entry name" value="C1.7:_P-type_atpase_like"/>
    <property type="match status" value="1"/>
</dbReference>
<reference evidence="14" key="3">
    <citation type="submission" date="2022-06" db="UniProtKB">
        <authorList>
            <consortium name="EnsemblMetazoa"/>
        </authorList>
    </citation>
    <scope>IDENTIFICATION</scope>
</reference>
<dbReference type="Pfam" id="PF00122">
    <property type="entry name" value="E1-E2_ATPase"/>
    <property type="match status" value="1"/>
</dbReference>
<dbReference type="GO" id="GO:0005886">
    <property type="term" value="C:plasma membrane"/>
    <property type="evidence" value="ECO:0007669"/>
    <property type="project" value="TreeGrafter"/>
</dbReference>
<accession>A0A834R5W2</accession>
<dbReference type="InterPro" id="IPR018303">
    <property type="entry name" value="ATPase_P-typ_P_site"/>
</dbReference>
<dbReference type="PANTHER" id="PTHR24093">
    <property type="entry name" value="CATION TRANSPORTING ATPASE"/>
    <property type="match status" value="1"/>
</dbReference>
<dbReference type="PANTHER" id="PTHR24093:SF369">
    <property type="entry name" value="CALCIUM-TRANSPORTING ATPASE"/>
    <property type="match status" value="1"/>
</dbReference>
<feature type="transmembrane region" description="Helical" evidence="10">
    <location>
        <begin position="714"/>
        <end position="733"/>
    </location>
</feature>
<evidence type="ECO:0000256" key="5">
    <source>
        <dbReference type="ARBA" id="ARBA00022840"/>
    </source>
</evidence>
<feature type="transmembrane region" description="Helical" evidence="10">
    <location>
        <begin position="219"/>
        <end position="239"/>
    </location>
</feature>
<feature type="domain" description="P-type ATPase A" evidence="11">
    <location>
        <begin position="65"/>
        <end position="173"/>
    </location>
</feature>
<dbReference type="EnsemblMetazoa" id="SSS_2734s_mrna">
    <property type="protein sequence ID" value="KAF7490219.1"/>
    <property type="gene ID" value="SSS_2734"/>
</dbReference>
<reference evidence="13" key="2">
    <citation type="submission" date="2020-01" db="EMBL/GenBank/DDBJ databases">
        <authorList>
            <person name="Korhonen P.K.K."/>
            <person name="Guangxu M.G."/>
            <person name="Wang T.W."/>
            <person name="Stroehlein A.J.S."/>
            <person name="Young N.D."/>
            <person name="Ang C.-S.A."/>
            <person name="Fernando D.W.F."/>
            <person name="Lu H.L."/>
            <person name="Taylor S.T."/>
            <person name="Ehtesham M.E.M."/>
            <person name="Najaraj S.H.N."/>
            <person name="Harsha G.H.G."/>
            <person name="Madugundu A.M."/>
            <person name="Renuse S.R."/>
            <person name="Holt D.H."/>
            <person name="Pandey A.P."/>
            <person name="Papenfuss A.P."/>
            <person name="Gasser R.B.G."/>
            <person name="Fischer K.F."/>
        </authorList>
    </citation>
    <scope>NUCLEOTIDE SEQUENCE</scope>
    <source>
        <strain evidence="13">SSS_KF_BRIS2020</strain>
    </source>
</reference>
<evidence type="ECO:0000256" key="3">
    <source>
        <dbReference type="ARBA" id="ARBA00022723"/>
    </source>
</evidence>
<evidence type="ECO:0000256" key="10">
    <source>
        <dbReference type="SAM" id="Phobius"/>
    </source>
</evidence>
<dbReference type="SFLD" id="SFLDS00003">
    <property type="entry name" value="Haloacid_Dehalogenase"/>
    <property type="match status" value="1"/>
</dbReference>
<dbReference type="FunFam" id="2.70.150.10:FF:000001">
    <property type="entry name" value="Calcium-transporting ATPase"/>
    <property type="match status" value="1"/>
</dbReference>
<dbReference type="GO" id="GO:0051480">
    <property type="term" value="P:regulation of cytosolic calcium ion concentration"/>
    <property type="evidence" value="ECO:0007669"/>
    <property type="project" value="TreeGrafter"/>
</dbReference>
<evidence type="ECO:0000256" key="4">
    <source>
        <dbReference type="ARBA" id="ARBA00022741"/>
    </source>
</evidence>
<feature type="transmembrane region" description="Helical" evidence="10">
    <location>
        <begin position="259"/>
        <end position="283"/>
    </location>
</feature>
<keyword evidence="7" id="KW-1278">Translocase</keyword>
<evidence type="ECO:0000313" key="14">
    <source>
        <dbReference type="EnsemblMetazoa" id="KAF7490219.1"/>
    </source>
</evidence>
<dbReference type="GO" id="GO:0012505">
    <property type="term" value="C:endomembrane system"/>
    <property type="evidence" value="ECO:0007669"/>
    <property type="project" value="UniProtKB-SubCell"/>
</dbReference>
<dbReference type="Gene3D" id="3.40.50.1000">
    <property type="entry name" value="HAD superfamily/HAD-like"/>
    <property type="match status" value="1"/>
</dbReference>
<evidence type="ECO:0000259" key="11">
    <source>
        <dbReference type="Pfam" id="PF00122"/>
    </source>
</evidence>
<dbReference type="SUPFAM" id="SSF81653">
    <property type="entry name" value="Calcium ATPase, transduction domain A"/>
    <property type="match status" value="1"/>
</dbReference>
<dbReference type="SUPFAM" id="SSF56784">
    <property type="entry name" value="HAD-like"/>
    <property type="match status" value="1"/>
</dbReference>
<dbReference type="GO" id="GO:0005524">
    <property type="term" value="F:ATP binding"/>
    <property type="evidence" value="ECO:0007669"/>
    <property type="project" value="UniProtKB-KW"/>
</dbReference>
<dbReference type="InterPro" id="IPR008250">
    <property type="entry name" value="ATPase_P-typ_transduc_dom_A_sf"/>
</dbReference>
<dbReference type="PRINTS" id="PR00119">
    <property type="entry name" value="CATATPASE"/>
</dbReference>
<keyword evidence="3" id="KW-0479">Metal-binding</keyword>
<dbReference type="GO" id="GO:0016887">
    <property type="term" value="F:ATP hydrolysis activity"/>
    <property type="evidence" value="ECO:0007669"/>
    <property type="project" value="InterPro"/>
</dbReference>
<dbReference type="PROSITE" id="PS00154">
    <property type="entry name" value="ATPASE_E1_E2"/>
    <property type="match status" value="1"/>
</dbReference>
<keyword evidence="8 10" id="KW-1133">Transmembrane helix</keyword>
<sequence>MVSDFSWKKITKINNLELNEENRYGFIESLAILISIIIIVLVTAFSEYSKEIKFRALQKRLEKENKINVLRNGNIYEIPISDLVVGDICIINYGNNRSYTTESDIIPADGILLECNELKIDESTMTGESDLVTKQLDRNIILYAGTNVMEGSGKMIVIAVGPNSQTGQIYALLKASSKRKSVLQSKLTDIAVKIGYFGNGQISGLQSNNMTFHLQSSECISIAIITISMLIIRSCVVNFGSKKERLDYKHLKEFFDHIITGITILVVAVPEGLPLAVTLSLAYSVKQMIKDNNLVRHIDACETMGNATTICSDKTGTLTANRMTAVQCYICGVYYTSLSKRILHLNPFVTEILAQNIALNSANTSRIEYGNKTECALLGFLFKLQLDYAKFRQTFANENIHRVFQFNSTRKMMMTIIKLPNNKGFRLLAKGASEIILRKCAFIVGANGEILRLDQNEKSKIIAKVFKVMAQNGLRIICLAYLDYLFRGKKDNREERLDEESMPINCERIDQDFEPDWENQNSKMTCLAVIGIEDPVRKDVPFAIKKCHKAGITIRMVTGDNIDTARSIALKCGIISPTEIVNDGRTILDSKEFNRIIRDENGDIDQDNFDSIWPYLKVLARSTPTDKYNLVKHIIASRINPAREVVAVTGDGTNDAPALKMADVGFAMGIAGTEVAKEASDIILTDDNFSSIVKSVIWGRNVYDCITKFIQFQLTVNMVAVLICFISACLIQESPLRPVQMLWVNLIMDTLGSLALSTEKPSKTLLLRKPYGRNKSLISFNMFKIIALSSFYQLSILIFFLVWAPDLLDFDSGYQNGNKYSSNVHFTMLFNVFVLMTLFNQINSRKINGERNVFEGITTNKAFCAIFLSTFVIQSNRFDEKHAKRSKIVSN</sequence>
<organism evidence="13">
    <name type="scientific">Sarcoptes scabiei</name>
    <name type="common">Itch mite</name>
    <name type="synonym">Acarus scabiei</name>
    <dbReference type="NCBI Taxonomy" id="52283"/>
    <lineage>
        <taxon>Eukaryota</taxon>
        <taxon>Metazoa</taxon>
        <taxon>Ecdysozoa</taxon>
        <taxon>Arthropoda</taxon>
        <taxon>Chelicerata</taxon>
        <taxon>Arachnida</taxon>
        <taxon>Acari</taxon>
        <taxon>Acariformes</taxon>
        <taxon>Sarcoptiformes</taxon>
        <taxon>Astigmata</taxon>
        <taxon>Psoroptidia</taxon>
        <taxon>Sarcoptoidea</taxon>
        <taxon>Sarcoptidae</taxon>
        <taxon>Sarcoptinae</taxon>
        <taxon>Sarcoptes</taxon>
    </lineage>
</organism>
<keyword evidence="15" id="KW-1185">Reference proteome</keyword>
<evidence type="ECO:0000313" key="13">
    <source>
        <dbReference type="EMBL" id="KAF7490219.1"/>
    </source>
</evidence>